<protein>
    <submittedName>
        <fullName evidence="7">DUF202 domain-containing protein</fullName>
    </submittedName>
</protein>
<keyword evidence="3 5" id="KW-1133">Transmembrane helix</keyword>
<feature type="transmembrane region" description="Helical" evidence="5">
    <location>
        <begin position="21"/>
        <end position="37"/>
    </location>
</feature>
<evidence type="ECO:0000256" key="4">
    <source>
        <dbReference type="ARBA" id="ARBA00023136"/>
    </source>
</evidence>
<dbReference type="Pfam" id="PF02656">
    <property type="entry name" value="DUF202"/>
    <property type="match status" value="1"/>
</dbReference>
<evidence type="ECO:0000256" key="2">
    <source>
        <dbReference type="ARBA" id="ARBA00022692"/>
    </source>
</evidence>
<dbReference type="AlphaFoldDB" id="A0A949N6A7"/>
<dbReference type="GO" id="GO:0012505">
    <property type="term" value="C:endomembrane system"/>
    <property type="evidence" value="ECO:0007669"/>
    <property type="project" value="UniProtKB-SubCell"/>
</dbReference>
<name>A0A949N6A7_9ACTN</name>
<evidence type="ECO:0000256" key="5">
    <source>
        <dbReference type="SAM" id="Phobius"/>
    </source>
</evidence>
<dbReference type="RefSeq" id="WP_211040654.1">
    <property type="nucleotide sequence ID" value="NZ_JAELVF020000001.1"/>
</dbReference>
<dbReference type="InterPro" id="IPR003807">
    <property type="entry name" value="DUF202"/>
</dbReference>
<dbReference type="Proteomes" id="UP000694501">
    <property type="component" value="Unassembled WGS sequence"/>
</dbReference>
<evidence type="ECO:0000259" key="6">
    <source>
        <dbReference type="Pfam" id="PF02656"/>
    </source>
</evidence>
<evidence type="ECO:0000313" key="8">
    <source>
        <dbReference type="Proteomes" id="UP000694501"/>
    </source>
</evidence>
<evidence type="ECO:0000313" key="7">
    <source>
        <dbReference type="EMBL" id="MBU7599824.1"/>
    </source>
</evidence>
<accession>A0A949N6A7</accession>
<evidence type="ECO:0000256" key="3">
    <source>
        <dbReference type="ARBA" id="ARBA00022989"/>
    </source>
</evidence>
<keyword evidence="4 5" id="KW-0472">Membrane</keyword>
<feature type="transmembrane region" description="Helical" evidence="5">
    <location>
        <begin position="83"/>
        <end position="103"/>
    </location>
</feature>
<keyword evidence="2 5" id="KW-0812">Transmembrane</keyword>
<reference evidence="7" key="1">
    <citation type="submission" date="2021-06" db="EMBL/GenBank/DDBJ databases">
        <title>Sequencing of actinobacteria type strains.</title>
        <authorList>
            <person name="Nguyen G.-S."/>
            <person name="Wentzel A."/>
        </authorList>
    </citation>
    <scope>NUCLEOTIDE SEQUENCE</scope>
    <source>
        <strain evidence="7">P38-E01</strain>
    </source>
</reference>
<comment type="caution">
    <text evidence="7">The sequence shown here is derived from an EMBL/GenBank/DDBJ whole genome shotgun (WGS) entry which is preliminary data.</text>
</comment>
<feature type="transmembrane region" description="Helical" evidence="5">
    <location>
        <begin position="43"/>
        <end position="62"/>
    </location>
</feature>
<proteinExistence type="predicted"/>
<sequence length="106" mass="10911">MSGVRDPGAQPERTRLAWRRTTLAATVVLLLTVRHQLVASGGVLGWAAVAVAVAAWLGLLVAAHRRLRRLLCAAPVAARPRHLALVCGCAIAPAAAGAGLLLLRGG</sequence>
<dbReference type="EMBL" id="JAELVF020000001">
    <property type="protein sequence ID" value="MBU7599824.1"/>
    <property type="molecule type" value="Genomic_DNA"/>
</dbReference>
<gene>
    <name evidence="7" type="ORF">JGS22_019885</name>
</gene>
<comment type="subcellular location">
    <subcellularLocation>
        <location evidence="1">Endomembrane system</location>
        <topology evidence="1">Multi-pass membrane protein</topology>
    </subcellularLocation>
</comment>
<feature type="domain" description="DUF202" evidence="6">
    <location>
        <begin position="6"/>
        <end position="69"/>
    </location>
</feature>
<keyword evidence="8" id="KW-1185">Reference proteome</keyword>
<evidence type="ECO:0000256" key="1">
    <source>
        <dbReference type="ARBA" id="ARBA00004127"/>
    </source>
</evidence>
<organism evidence="7 8">
    <name type="scientific">Streptomyces tardus</name>
    <dbReference type="NCBI Taxonomy" id="2780544"/>
    <lineage>
        <taxon>Bacteria</taxon>
        <taxon>Bacillati</taxon>
        <taxon>Actinomycetota</taxon>
        <taxon>Actinomycetes</taxon>
        <taxon>Kitasatosporales</taxon>
        <taxon>Streptomycetaceae</taxon>
        <taxon>Streptomyces</taxon>
    </lineage>
</organism>